<feature type="region of interest" description="Disordered" evidence="1">
    <location>
        <begin position="288"/>
        <end position="331"/>
    </location>
</feature>
<dbReference type="Gene3D" id="1.10.150.50">
    <property type="entry name" value="Transcription Factor, Ets-1"/>
    <property type="match status" value="1"/>
</dbReference>
<protein>
    <submittedName>
        <fullName evidence="2">Enterin neuropeptide</fullName>
    </submittedName>
</protein>
<feature type="compositionally biased region" description="Polar residues" evidence="1">
    <location>
        <begin position="590"/>
        <end position="608"/>
    </location>
</feature>
<feature type="region of interest" description="Disordered" evidence="1">
    <location>
        <begin position="204"/>
        <end position="249"/>
    </location>
</feature>
<evidence type="ECO:0000313" key="2">
    <source>
        <dbReference type="EMBL" id="KAK3931218.1"/>
    </source>
</evidence>
<feature type="compositionally biased region" description="Low complexity" evidence="1">
    <location>
        <begin position="555"/>
        <end position="570"/>
    </location>
</feature>
<dbReference type="InterPro" id="IPR013761">
    <property type="entry name" value="SAM/pointed_sf"/>
</dbReference>
<evidence type="ECO:0000313" key="3">
    <source>
        <dbReference type="Proteomes" id="UP001219518"/>
    </source>
</evidence>
<gene>
    <name evidence="2" type="ORF">KUF71_025362</name>
</gene>
<feature type="compositionally biased region" description="Polar residues" evidence="1">
    <location>
        <begin position="383"/>
        <end position="411"/>
    </location>
</feature>
<feature type="compositionally biased region" description="Basic and acidic residues" evidence="1">
    <location>
        <begin position="579"/>
        <end position="588"/>
    </location>
</feature>
<feature type="region of interest" description="Disordered" evidence="1">
    <location>
        <begin position="138"/>
        <end position="166"/>
    </location>
</feature>
<dbReference type="EMBL" id="JAHWGI010001420">
    <property type="protein sequence ID" value="KAK3931218.1"/>
    <property type="molecule type" value="Genomic_DNA"/>
</dbReference>
<feature type="compositionally biased region" description="Polar residues" evidence="1">
    <location>
        <begin position="426"/>
        <end position="462"/>
    </location>
</feature>
<keyword evidence="3" id="KW-1185">Reference proteome</keyword>
<dbReference type="Proteomes" id="UP001219518">
    <property type="component" value="Unassembled WGS sequence"/>
</dbReference>
<reference evidence="2" key="2">
    <citation type="journal article" date="2023" name="BMC Genomics">
        <title>Pest status, molecular evolution, and epigenetic factors derived from the genome assembly of Frankliniella fusca, a thysanopteran phytovirus vector.</title>
        <authorList>
            <person name="Catto M.A."/>
            <person name="Labadie P.E."/>
            <person name="Jacobson A.L."/>
            <person name="Kennedy G.G."/>
            <person name="Srinivasan R."/>
            <person name="Hunt B.G."/>
        </authorList>
    </citation>
    <scope>NUCLEOTIDE SEQUENCE</scope>
    <source>
        <strain evidence="2">PL_HMW_Pooled</strain>
    </source>
</reference>
<sequence>MEIYEKKSYLALFNNYNLMKKIGIDQHPPSFMVSQQILKSKRCVAGKIVSKISDEESTDSTVNLKELPSKETFKCDTCHCTFKSKRQWDFHQKKCQPSGEGIAGKHLKTLKDADLSAMGIRTGPRIDILNYVQRHNEINQSTGSDQSISTDNDTSGTINQQSSSGYQNTMGRLILVQTPSLSDSQSTIKSKSLASWSEKPIFNRETSTANNFEGSRQTNTSESFNGSMEEGFSQSEDLHSQTENSLVNNGLQSPAFSQVLSSNQNMPVATESRTPLSKFSFRSPMGISTPSSSFTTLRPSILSHSSNGSMEEGFSQSEDLHSQTENSLVNNGLQSPAFSQVLSSNQNMPIAPGSRTLLSKFSFRSPMGISTPSSSFTTLRPSILSHSSMRPPTANNFEGSRQTNTSESFNGSMEEGFSQSEDLHSQTENSLVNNGPQSPAFSQVLSSNQNMPVATGSRTPLSKFSFRSPMGISTPSSSFTTLRPSILSHSSNGSMEDGFSQSEDLHSQTENSLVNNGPQSPAFSQVLSSNQNMPIATGSRTPLSKFSFTNPMGNSTPSSSLTPLRPSVSSHSSNDNQDFMERPHRLEHAQPSSQDKTVGSSDHPTSKTQKAREVRLRIAPEPTEILPNSKEPNFTAALNSECRVNRLMAEAVSNLKYMYDVRSIIKASRGGAAVVEMLDKGQFVFGPQRAIVVNALVAYMYRTVKNELLVSTIMRECMAIRVVETWPVLRMTLYSQEDRPWHHWYHPEQNSGYLENAVATKQKNIKRSGGDGLRKSTGVKKPRKLVEAPVQDENLAESDSEEYTNDVAEAKNLMPSPREKTNILQLMLKTFERRRVHIMLKQVDTVKILSQFPHFLNFGGEVIQQEFNLLYEQKQSCFLTNFVNEMVPKLLKIAENDQKTFGNCISNTRSGTPIFFVHFHVEGLASFIEISYQSFTDVIKAILVLAKMLPTPQRNYVHEATMPLQIDLVDFFNVIPVGTDPTQYVSRRFSESVYKIQPHVLAVGNQQAIRKMYLAVDSKLMEFKNSATPINAIDTLVKSFFVFNLHFPLAWKNVLRFLQLHVYKIPLENPRWSKFSEVESRIRNTQV</sequence>
<feature type="region of interest" description="Disordered" evidence="1">
    <location>
        <begin position="383"/>
        <end position="613"/>
    </location>
</feature>
<proteinExistence type="predicted"/>
<feature type="compositionally biased region" description="Polar residues" evidence="1">
    <location>
        <begin position="471"/>
        <end position="554"/>
    </location>
</feature>
<feature type="region of interest" description="Disordered" evidence="1">
    <location>
        <begin position="264"/>
        <end position="283"/>
    </location>
</feature>
<feature type="compositionally biased region" description="Polar residues" evidence="1">
    <location>
        <begin position="264"/>
        <end position="277"/>
    </location>
</feature>
<feature type="compositionally biased region" description="Polar residues" evidence="1">
    <location>
        <begin position="204"/>
        <end position="226"/>
    </location>
</feature>
<organism evidence="2 3">
    <name type="scientific">Frankliniella fusca</name>
    <dbReference type="NCBI Taxonomy" id="407009"/>
    <lineage>
        <taxon>Eukaryota</taxon>
        <taxon>Metazoa</taxon>
        <taxon>Ecdysozoa</taxon>
        <taxon>Arthropoda</taxon>
        <taxon>Hexapoda</taxon>
        <taxon>Insecta</taxon>
        <taxon>Pterygota</taxon>
        <taxon>Neoptera</taxon>
        <taxon>Paraneoptera</taxon>
        <taxon>Thysanoptera</taxon>
        <taxon>Terebrantia</taxon>
        <taxon>Thripoidea</taxon>
        <taxon>Thripidae</taxon>
        <taxon>Frankliniella</taxon>
    </lineage>
</organism>
<keyword evidence="2" id="KW-0527">Neuropeptide</keyword>
<evidence type="ECO:0000256" key="1">
    <source>
        <dbReference type="SAM" id="MobiDB-lite"/>
    </source>
</evidence>
<comment type="caution">
    <text evidence="2">The sequence shown here is derived from an EMBL/GenBank/DDBJ whole genome shotgun (WGS) entry which is preliminary data.</text>
</comment>
<name>A0AAE1LT86_9NEOP</name>
<dbReference type="GO" id="GO:0007218">
    <property type="term" value="P:neuropeptide signaling pathway"/>
    <property type="evidence" value="ECO:0007669"/>
    <property type="project" value="UniProtKB-KW"/>
</dbReference>
<dbReference type="AlphaFoldDB" id="A0AAE1LT86"/>
<accession>A0AAE1LT86</accession>
<reference evidence="2" key="1">
    <citation type="submission" date="2021-07" db="EMBL/GenBank/DDBJ databases">
        <authorList>
            <person name="Catto M.A."/>
            <person name="Jacobson A."/>
            <person name="Kennedy G."/>
            <person name="Labadie P."/>
            <person name="Hunt B.G."/>
            <person name="Srinivasan R."/>
        </authorList>
    </citation>
    <scope>NUCLEOTIDE SEQUENCE</scope>
    <source>
        <strain evidence="2">PL_HMW_Pooled</strain>
        <tissue evidence="2">Head</tissue>
    </source>
</reference>